<dbReference type="PANTHER" id="PTHR15503">
    <property type="entry name" value="LDOC1 RELATED"/>
    <property type="match status" value="1"/>
</dbReference>
<dbReference type="GO" id="GO:0003964">
    <property type="term" value="F:RNA-directed DNA polymerase activity"/>
    <property type="evidence" value="ECO:0007669"/>
    <property type="project" value="UniProtKB-KW"/>
</dbReference>
<organism evidence="3">
    <name type="scientific">Tanacetum cinerariifolium</name>
    <name type="common">Dalmatian daisy</name>
    <name type="synonym">Chrysanthemum cinerariifolium</name>
    <dbReference type="NCBI Taxonomy" id="118510"/>
    <lineage>
        <taxon>Eukaryota</taxon>
        <taxon>Viridiplantae</taxon>
        <taxon>Streptophyta</taxon>
        <taxon>Embryophyta</taxon>
        <taxon>Tracheophyta</taxon>
        <taxon>Spermatophyta</taxon>
        <taxon>Magnoliopsida</taxon>
        <taxon>eudicotyledons</taxon>
        <taxon>Gunneridae</taxon>
        <taxon>Pentapetalae</taxon>
        <taxon>asterids</taxon>
        <taxon>campanulids</taxon>
        <taxon>Asterales</taxon>
        <taxon>Asteraceae</taxon>
        <taxon>Asteroideae</taxon>
        <taxon>Anthemideae</taxon>
        <taxon>Anthemidinae</taxon>
        <taxon>Tanacetum</taxon>
    </lineage>
</organism>
<evidence type="ECO:0000313" key="3">
    <source>
        <dbReference type="EMBL" id="GEU34547.1"/>
    </source>
</evidence>
<keyword evidence="3" id="KW-0808">Transferase</keyword>
<dbReference type="SUPFAM" id="SSF56672">
    <property type="entry name" value="DNA/RNA polymerases"/>
    <property type="match status" value="1"/>
</dbReference>
<dbReference type="InterPro" id="IPR036397">
    <property type="entry name" value="RNaseH_sf"/>
</dbReference>
<dbReference type="AlphaFoldDB" id="A0A6L2JDA2"/>
<dbReference type="GO" id="GO:0003676">
    <property type="term" value="F:nucleic acid binding"/>
    <property type="evidence" value="ECO:0007669"/>
    <property type="project" value="InterPro"/>
</dbReference>
<dbReference type="Gene3D" id="2.40.70.10">
    <property type="entry name" value="Acid Proteases"/>
    <property type="match status" value="1"/>
</dbReference>
<feature type="region of interest" description="Disordered" evidence="1">
    <location>
        <begin position="227"/>
        <end position="277"/>
    </location>
</feature>
<dbReference type="EMBL" id="BKCJ010000588">
    <property type="protein sequence ID" value="GEU34547.1"/>
    <property type="molecule type" value="Genomic_DNA"/>
</dbReference>
<dbReference type="InterPro" id="IPR043502">
    <property type="entry name" value="DNA/RNA_pol_sf"/>
</dbReference>
<evidence type="ECO:0000256" key="1">
    <source>
        <dbReference type="SAM" id="MobiDB-lite"/>
    </source>
</evidence>
<sequence>MVNLPPPNNDPNVPEDEHAPTPEHVPIAPNPAPIKPNDYLADDEGDPEEEPQEEEEPIKEDGKEEEEAKEEDEEEIEAEEDEEIEVDDNEEENDAKITHPYKEDDPLNRPPPSPKTAEQEFMNAPIGQSTLQPLPQIQQFLDRDLIAKNEMLRIRLRVVEEKAKYKHMEAEYYKNNLAHVSGDNVVHVDAASDHGERFNELALLCLDAIPNEKKKVKLYIKGLPGVIKGETTSSRPTMVNEAENNNQGGNNNRNNNDNRNNNNNRNNCGNYRDNNRHNQYNQRRQDDARAMTATQNNVVDQGGPAPKCNRCGLCHFGDCSAKYTKCNKMGHRIMDCRARVMATRVNTLPIRTCYECGERNHDRSQCLRLADERDKSFINSRLSHLIDIKSVRLNISYEVELADGKLVSTNVVLRGCTLNLLDQLFDVDLMPIELDTFNVIIGMDWLVKHDALIVCGEKDVRIQVKGEKIHRKGMPFVYSPWTKKEPKETCLEDVPIIRDFLEVFPDELPGLLPHRQVEFRIKLVPGAAPVTHAPYHLASSEMKVLSDQLKELSEKEFIRSSSSPWGAPVLFVKRKDGYFRLPRIPSGYDSIWVIVDRLTKSAHCMPMKKTDGIENLAQLYLKEIVSMHGVHVSIISDRDSLLEILEDTTRGHRNLARYEYRLPPTDGWSKREDDLNNAAPFEALYRGKCRSPVCWSVARDSQLTGSKMIREIIKKIVQIKNRLLTARSRQKSYADVRRKPIEFEVGDMVMLKVSPLKGVFRYGKHGKLSPRYIGPFKIIERIGHVAYKLELPEKVRMIHNMVHVSNLKRFLADENLIIPLK</sequence>
<proteinExistence type="predicted"/>
<reference evidence="3" key="1">
    <citation type="journal article" date="2019" name="Sci. Rep.">
        <title>Draft genome of Tanacetum cinerariifolium, the natural source of mosquito coil.</title>
        <authorList>
            <person name="Yamashiro T."/>
            <person name="Shiraishi A."/>
            <person name="Satake H."/>
            <person name="Nakayama K."/>
        </authorList>
    </citation>
    <scope>NUCLEOTIDE SEQUENCE</scope>
</reference>
<protein>
    <submittedName>
        <fullName evidence="3">Putative reverse transcriptase domain-containing protein</fullName>
    </submittedName>
</protein>
<feature type="domain" description="Tf2-1-like SH3-like" evidence="2">
    <location>
        <begin position="746"/>
        <end position="810"/>
    </location>
</feature>
<dbReference type="InterPro" id="IPR021109">
    <property type="entry name" value="Peptidase_aspartic_dom_sf"/>
</dbReference>
<dbReference type="InterPro" id="IPR032567">
    <property type="entry name" value="RTL1-rel"/>
</dbReference>
<dbReference type="InterPro" id="IPR012337">
    <property type="entry name" value="RNaseH-like_sf"/>
</dbReference>
<feature type="compositionally biased region" description="Acidic residues" evidence="1">
    <location>
        <begin position="40"/>
        <end position="93"/>
    </location>
</feature>
<dbReference type="Gene3D" id="3.30.420.10">
    <property type="entry name" value="Ribonuclease H-like superfamily/Ribonuclease H"/>
    <property type="match status" value="1"/>
</dbReference>
<keyword evidence="3" id="KW-0695">RNA-directed DNA polymerase</keyword>
<name>A0A6L2JDA2_TANCI</name>
<dbReference type="CDD" id="cd00303">
    <property type="entry name" value="retropepsin_like"/>
    <property type="match status" value="1"/>
</dbReference>
<comment type="caution">
    <text evidence="3">The sequence shown here is derived from an EMBL/GenBank/DDBJ whole genome shotgun (WGS) entry which is preliminary data.</text>
</comment>
<keyword evidence="3" id="KW-0548">Nucleotidyltransferase</keyword>
<feature type="compositionally biased region" description="Low complexity" evidence="1">
    <location>
        <begin position="244"/>
        <end position="277"/>
    </location>
</feature>
<dbReference type="Gene3D" id="4.10.60.10">
    <property type="entry name" value="Zinc finger, CCHC-type"/>
    <property type="match status" value="1"/>
</dbReference>
<gene>
    <name evidence="3" type="ORF">Tci_006525</name>
</gene>
<feature type="region of interest" description="Disordered" evidence="1">
    <location>
        <begin position="1"/>
        <end position="118"/>
    </location>
</feature>
<dbReference type="InterPro" id="IPR056924">
    <property type="entry name" value="SH3_Tf2-1"/>
</dbReference>
<dbReference type="Pfam" id="PF24626">
    <property type="entry name" value="SH3_Tf2-1"/>
    <property type="match status" value="1"/>
</dbReference>
<feature type="compositionally biased region" description="Basic and acidic residues" evidence="1">
    <location>
        <begin position="94"/>
        <end position="107"/>
    </location>
</feature>
<dbReference type="Gene3D" id="3.10.10.10">
    <property type="entry name" value="HIV Type 1 Reverse Transcriptase, subunit A, domain 1"/>
    <property type="match status" value="1"/>
</dbReference>
<dbReference type="Pfam" id="PF08284">
    <property type="entry name" value="RVP_2"/>
    <property type="match status" value="1"/>
</dbReference>
<evidence type="ECO:0000259" key="2">
    <source>
        <dbReference type="Pfam" id="PF24626"/>
    </source>
</evidence>
<dbReference type="PANTHER" id="PTHR15503:SF45">
    <property type="entry name" value="RNA-DIRECTED DNA POLYMERASE HOMOLOG"/>
    <property type="match status" value="1"/>
</dbReference>
<dbReference type="SUPFAM" id="SSF53098">
    <property type="entry name" value="Ribonuclease H-like"/>
    <property type="match status" value="1"/>
</dbReference>
<accession>A0A6L2JDA2</accession>